<dbReference type="GO" id="GO:0006397">
    <property type="term" value="P:mRNA processing"/>
    <property type="evidence" value="ECO:0007669"/>
    <property type="project" value="UniProtKB-ARBA"/>
</dbReference>
<dbReference type="GO" id="GO:0003723">
    <property type="term" value="F:RNA binding"/>
    <property type="evidence" value="ECO:0007669"/>
    <property type="project" value="UniProtKB-KW"/>
</dbReference>
<dbReference type="PANTHER" id="PTHR13393:SF0">
    <property type="entry name" value="RNA N6-ADENOSINE-METHYLTRANSFERASE METTL16"/>
    <property type="match status" value="1"/>
</dbReference>
<evidence type="ECO:0000256" key="12">
    <source>
        <dbReference type="ARBA" id="ARBA00031450"/>
    </source>
</evidence>
<dbReference type="AlphaFoldDB" id="A0A9Q1CF49"/>
<protein>
    <recommendedName>
        <fullName evidence="15">RNA N(6)-adenosine-methyltransferase METTL16</fullName>
        <ecNumber evidence="5">2.1.1.346</ecNumber>
        <ecNumber evidence="4">2.1.1.348</ecNumber>
    </recommendedName>
    <alternativeName>
        <fullName evidence="13">Methyltransferase 10 domain-containing protein</fullName>
    </alternativeName>
    <alternativeName>
        <fullName evidence="14">Methyltransferase-like protein 16</fullName>
    </alternativeName>
    <alternativeName>
        <fullName evidence="16">RNA N(6)-adenosine-methyltransferase mettl16</fullName>
    </alternativeName>
    <alternativeName>
        <fullName evidence="12">U6 small nuclear RNA (adenine-(43)-N(6))-methyltransferase</fullName>
    </alternativeName>
</protein>
<sequence>MALNKFMHPRNRYKNNRPDFAKLGDKYPDFKPFLSYNDKGKATLDFKDPEALRVLTCTLLKDDFDLDLDVPLDHIIPTVPLRLNYIHWLEDLLEGIPSADNVWGIDIGCGTSCIYPLLGAKMNGWNFWASEVDPLALQYANDNVNRNQLGGQIQVIENTSNSLFVDLINETKSPCPSKFHFTMCNPPFFGNVLEAQGVLSSRSCKRSEPSSVSTADEVEMIVEGGEVDFVKRMIQESQQVSKRVVWFTSMLGKKSSVGQIVAELRRQKVPTWTTTEFCQGRTMRWGVAWSYVSEAKKQQTPTKKHGKVKPPLSVPVLSEYITKLFQKIQTYSTTTAETDSTTTDSKQKTQGRGRQEKVQAVAMVMEQLMKSLEMTVTKQASTKWNPRYDLVANKNTWSHQRRKRRLAKMKKKHRDRGASDEIRGSDVKPHVKLCSSQVLDTPDVNTSRLKFDKDCSENTTSQGKPETSPPAGGVHCVKLPISGSDNFLHSNQSEQVTEDMQIEVNAERGYRSNNGYFISKEENGADEAEIVQCDEKSICQKNSVQSAKRVKWKEDEIREISDFEPAKKRKRLVYNDGFLCSDGGEDRITLVVDGDREMTCDNSAGQKENGTSHSKLSMENVSPASMNQVQNEACDGQSKTKSICGSIDVHLSSGESEFCKNKGEIPKPTEEKTDDALGSHCVNVCQTQRNEEKSSISYNIETKSNSASETKGGKNLCSMQEGVVSHLAQGASSSGHVHTSICMSSSDPGSSSDVEPSGPLLKCVMEVKLVTKGSVEVVFSCDPSQNRELLHQVAQYVKNHIARETNV</sequence>
<evidence type="ECO:0000256" key="1">
    <source>
        <dbReference type="ARBA" id="ARBA00004123"/>
    </source>
</evidence>
<evidence type="ECO:0000313" key="19">
    <source>
        <dbReference type="Proteomes" id="UP001152320"/>
    </source>
</evidence>
<evidence type="ECO:0000256" key="10">
    <source>
        <dbReference type="ARBA" id="ARBA00022884"/>
    </source>
</evidence>
<gene>
    <name evidence="18" type="ORF">HOLleu_11352</name>
</gene>
<reference evidence="18" key="1">
    <citation type="submission" date="2021-10" db="EMBL/GenBank/DDBJ databases">
        <title>Tropical sea cucumber genome reveals ecological adaptation and Cuvierian tubules defense mechanism.</title>
        <authorList>
            <person name="Chen T."/>
        </authorList>
    </citation>
    <scope>NUCLEOTIDE SEQUENCE</scope>
    <source>
        <strain evidence="18">Nanhai2018</strain>
        <tissue evidence="18">Muscle</tissue>
    </source>
</reference>
<evidence type="ECO:0000256" key="7">
    <source>
        <dbReference type="ARBA" id="ARBA00022603"/>
    </source>
</evidence>
<dbReference type="InterPro" id="IPR010286">
    <property type="entry name" value="METTL16/RlmF"/>
</dbReference>
<evidence type="ECO:0000256" key="8">
    <source>
        <dbReference type="ARBA" id="ARBA00022679"/>
    </source>
</evidence>
<dbReference type="GO" id="GO:0001734">
    <property type="term" value="F:mRNA m(6)A methyltransferase activity"/>
    <property type="evidence" value="ECO:0007669"/>
    <property type="project" value="UniProtKB-EC"/>
</dbReference>
<evidence type="ECO:0000256" key="9">
    <source>
        <dbReference type="ARBA" id="ARBA00022691"/>
    </source>
</evidence>
<keyword evidence="6" id="KW-0963">Cytoplasm</keyword>
<evidence type="ECO:0000256" key="15">
    <source>
        <dbReference type="ARBA" id="ARBA00070459"/>
    </source>
</evidence>
<feature type="compositionally biased region" description="Low complexity" evidence="17">
    <location>
        <begin position="335"/>
        <end position="350"/>
    </location>
</feature>
<feature type="compositionally biased region" description="Basic residues" evidence="17">
    <location>
        <begin position="399"/>
        <end position="415"/>
    </location>
</feature>
<dbReference type="Proteomes" id="UP001152320">
    <property type="component" value="Chromosome 4"/>
</dbReference>
<dbReference type="FunFam" id="3.40.50.150:FF:000062">
    <property type="entry name" value="U6 small nuclear RNA (adenine-(43)-N(6))-methyltransferase"/>
    <property type="match status" value="1"/>
</dbReference>
<comment type="subcellular location">
    <subcellularLocation>
        <location evidence="2">Cytoplasm</location>
    </subcellularLocation>
    <subcellularLocation>
        <location evidence="1">Nucleus</location>
    </subcellularLocation>
</comment>
<dbReference type="GO" id="GO:0009896">
    <property type="term" value="P:positive regulation of catabolic process"/>
    <property type="evidence" value="ECO:0007669"/>
    <property type="project" value="UniProtKB-ARBA"/>
</dbReference>
<dbReference type="GO" id="GO:0120048">
    <property type="term" value="F:U6 snRNA (adenine-(43)-N(6))-methyltransferase activity"/>
    <property type="evidence" value="ECO:0007669"/>
    <property type="project" value="UniProtKB-EC"/>
</dbReference>
<dbReference type="Pfam" id="PF05971">
    <property type="entry name" value="Methyltransf_10"/>
    <property type="match status" value="1"/>
</dbReference>
<dbReference type="InterPro" id="IPR029063">
    <property type="entry name" value="SAM-dependent_MTases_sf"/>
</dbReference>
<keyword evidence="11" id="KW-0539">Nucleus</keyword>
<dbReference type="SUPFAM" id="SSF53335">
    <property type="entry name" value="S-adenosyl-L-methionine-dependent methyltransferases"/>
    <property type="match status" value="1"/>
</dbReference>
<keyword evidence="7" id="KW-0489">Methyltransferase</keyword>
<dbReference type="EMBL" id="JAIZAY010000004">
    <property type="protein sequence ID" value="KAJ8044017.1"/>
    <property type="molecule type" value="Genomic_DNA"/>
</dbReference>
<dbReference type="OrthoDB" id="514248at2759"/>
<dbReference type="GO" id="GO:0005737">
    <property type="term" value="C:cytoplasm"/>
    <property type="evidence" value="ECO:0007669"/>
    <property type="project" value="UniProtKB-SubCell"/>
</dbReference>
<feature type="region of interest" description="Disordered" evidence="17">
    <location>
        <begin position="335"/>
        <end position="356"/>
    </location>
</feature>
<keyword evidence="19" id="KW-1185">Reference proteome</keyword>
<dbReference type="GO" id="GO:0070475">
    <property type="term" value="P:rRNA base methylation"/>
    <property type="evidence" value="ECO:0007669"/>
    <property type="project" value="TreeGrafter"/>
</dbReference>
<name>A0A9Q1CF49_HOLLE</name>
<dbReference type="EC" id="2.1.1.346" evidence="5"/>
<evidence type="ECO:0000256" key="17">
    <source>
        <dbReference type="SAM" id="MobiDB-lite"/>
    </source>
</evidence>
<dbReference type="GO" id="GO:0043488">
    <property type="term" value="P:regulation of mRNA stability"/>
    <property type="evidence" value="ECO:0007669"/>
    <property type="project" value="UniProtKB-ARBA"/>
</dbReference>
<evidence type="ECO:0000256" key="16">
    <source>
        <dbReference type="ARBA" id="ARBA00074041"/>
    </source>
</evidence>
<evidence type="ECO:0000256" key="13">
    <source>
        <dbReference type="ARBA" id="ARBA00032914"/>
    </source>
</evidence>
<keyword evidence="9" id="KW-0949">S-adenosyl-L-methionine</keyword>
<evidence type="ECO:0000256" key="11">
    <source>
        <dbReference type="ARBA" id="ARBA00023242"/>
    </source>
</evidence>
<keyword evidence="8" id="KW-0808">Transferase</keyword>
<dbReference type="CDD" id="cd02440">
    <property type="entry name" value="AdoMet_MTases"/>
    <property type="match status" value="1"/>
</dbReference>
<dbReference type="Gene3D" id="3.40.50.150">
    <property type="entry name" value="Vaccinia Virus protein VP39"/>
    <property type="match status" value="1"/>
</dbReference>
<evidence type="ECO:0000256" key="5">
    <source>
        <dbReference type="ARBA" id="ARBA00012166"/>
    </source>
</evidence>
<proteinExistence type="inferred from homology"/>
<dbReference type="GO" id="GO:0005634">
    <property type="term" value="C:nucleus"/>
    <property type="evidence" value="ECO:0007669"/>
    <property type="project" value="UniProtKB-SubCell"/>
</dbReference>
<dbReference type="GO" id="GO:0051254">
    <property type="term" value="P:positive regulation of RNA metabolic process"/>
    <property type="evidence" value="ECO:0007669"/>
    <property type="project" value="UniProtKB-ARBA"/>
</dbReference>
<feature type="region of interest" description="Disordered" evidence="17">
    <location>
        <begin position="399"/>
        <end position="423"/>
    </location>
</feature>
<evidence type="ECO:0000256" key="6">
    <source>
        <dbReference type="ARBA" id="ARBA00022490"/>
    </source>
</evidence>
<comment type="caution">
    <text evidence="18">The sequence shown here is derived from an EMBL/GenBank/DDBJ whole genome shotgun (WGS) entry which is preliminary data.</text>
</comment>
<comment type="similarity">
    <text evidence="3">Belongs to the methyltransferase superfamily. METTL16/RlmF family.</text>
</comment>
<evidence type="ECO:0000256" key="4">
    <source>
        <dbReference type="ARBA" id="ARBA00012160"/>
    </source>
</evidence>
<keyword evidence="10" id="KW-0694">RNA-binding</keyword>
<evidence type="ECO:0000256" key="2">
    <source>
        <dbReference type="ARBA" id="ARBA00004496"/>
    </source>
</evidence>
<accession>A0A9Q1CF49</accession>
<dbReference type="PANTHER" id="PTHR13393">
    <property type="entry name" value="SAM-DEPENDENT METHYLTRANSFERASE"/>
    <property type="match status" value="1"/>
</dbReference>
<organism evidence="18 19">
    <name type="scientific">Holothuria leucospilota</name>
    <name type="common">Black long sea cucumber</name>
    <name type="synonym">Mertensiothuria leucospilota</name>
    <dbReference type="NCBI Taxonomy" id="206669"/>
    <lineage>
        <taxon>Eukaryota</taxon>
        <taxon>Metazoa</taxon>
        <taxon>Echinodermata</taxon>
        <taxon>Eleutherozoa</taxon>
        <taxon>Echinozoa</taxon>
        <taxon>Holothuroidea</taxon>
        <taxon>Aspidochirotacea</taxon>
        <taxon>Aspidochirotida</taxon>
        <taxon>Holothuriidae</taxon>
        <taxon>Holothuria</taxon>
    </lineage>
</organism>
<dbReference type="EC" id="2.1.1.348" evidence="4"/>
<evidence type="ECO:0000313" key="18">
    <source>
        <dbReference type="EMBL" id="KAJ8044017.1"/>
    </source>
</evidence>
<evidence type="ECO:0000256" key="3">
    <source>
        <dbReference type="ARBA" id="ARBA00005878"/>
    </source>
</evidence>
<evidence type="ECO:0000256" key="14">
    <source>
        <dbReference type="ARBA" id="ARBA00032945"/>
    </source>
</evidence>